<dbReference type="GO" id="GO:0005829">
    <property type="term" value="C:cytosol"/>
    <property type="evidence" value="ECO:0007669"/>
    <property type="project" value="TreeGrafter"/>
</dbReference>
<dbReference type="AlphaFoldDB" id="D6BF43"/>
<dbReference type="Pfam" id="PF01075">
    <property type="entry name" value="Glyco_transf_9"/>
    <property type="match status" value="1"/>
</dbReference>
<dbReference type="Gene3D" id="3.40.50.2000">
    <property type="entry name" value="Glycogen Phosphorylase B"/>
    <property type="match status" value="1"/>
</dbReference>
<organism evidence="3 4">
    <name type="scientific">Fusobacterium animalis D11</name>
    <dbReference type="NCBI Taxonomy" id="556264"/>
    <lineage>
        <taxon>Bacteria</taxon>
        <taxon>Fusobacteriati</taxon>
        <taxon>Fusobacteriota</taxon>
        <taxon>Fusobacteriia</taxon>
        <taxon>Fusobacteriales</taxon>
        <taxon>Fusobacteriaceae</taxon>
        <taxon>Fusobacterium</taxon>
    </lineage>
</organism>
<dbReference type="EMBL" id="ACDS02000051">
    <property type="protein sequence ID" value="EFD80790.2"/>
    <property type="molecule type" value="Genomic_DNA"/>
</dbReference>
<dbReference type="Proteomes" id="UP000004650">
    <property type="component" value="Unassembled WGS sequence"/>
</dbReference>
<keyword evidence="2 3" id="KW-0808">Transferase</keyword>
<sequence>MKKKMLEAGVDFSKPVIAFSIYSRVTHKIYPIDKMKELVKHLINKYDAQIIFFFSPEQKDAIQKIHKEMENNKNIFSSIETPTIKDLVPFLENCDYYIGNEGGARHLAQGIGIPTFAIFNPSAELKEWLPFPSEKNMGISPIDMVKKKSLSLEKFNKMSAEEQFSLIDLETIKQMSDKLIEKNKRK</sequence>
<dbReference type="InterPro" id="IPR051199">
    <property type="entry name" value="LPS_LOS_Heptosyltrfase"/>
</dbReference>
<evidence type="ECO:0000256" key="1">
    <source>
        <dbReference type="ARBA" id="ARBA00022676"/>
    </source>
</evidence>
<dbReference type="GO" id="GO:0009244">
    <property type="term" value="P:lipopolysaccharide core region biosynthetic process"/>
    <property type="evidence" value="ECO:0007669"/>
    <property type="project" value="TreeGrafter"/>
</dbReference>
<reference evidence="4" key="1">
    <citation type="submission" date="2009-02" db="EMBL/GenBank/DDBJ databases">
        <title>The Genome Sequence of Shigella sp. D9.</title>
        <authorList>
            <consortium name="The Broad Institute Genome Sequencing Platform"/>
            <person name="Ward D."/>
            <person name="Young S.K."/>
            <person name="Kodira C.D."/>
            <person name="Zeng Q."/>
            <person name="Koehrsen M."/>
            <person name="Alvarado L."/>
            <person name="Berlin A."/>
            <person name="Borenstein D."/>
            <person name="Chen Z."/>
            <person name="Engels R."/>
            <person name="Freedman E."/>
            <person name="Gellesch M."/>
            <person name="Goldberg J."/>
            <person name="Griggs A."/>
            <person name="Gujja S."/>
            <person name="Heiman D."/>
            <person name="Hepburn T."/>
            <person name="Howarth C."/>
            <person name="Jen D."/>
            <person name="Larson L."/>
            <person name="Lewis B."/>
            <person name="Mehta T."/>
            <person name="Park D."/>
            <person name="Pearson M."/>
            <person name="Roberts A."/>
            <person name="Saif S."/>
            <person name="Shea T."/>
            <person name="Shenoy N."/>
            <person name="Sisk P."/>
            <person name="Stolte C."/>
            <person name="Sykes S."/>
            <person name="Walk T."/>
            <person name="White J."/>
            <person name="Yandava C."/>
            <person name="Allen-Vercoe E."/>
            <person name="Strauss J."/>
            <person name="Sibley C."/>
            <person name="White A."/>
            <person name="Ambrose C."/>
            <person name="Lander E."/>
            <person name="Nusbaum C."/>
            <person name="Galagan J."/>
            <person name="Birren B."/>
        </authorList>
    </citation>
    <scope>NUCLEOTIDE SEQUENCE [LARGE SCALE GENOMIC DNA]</scope>
    <source>
        <strain evidence="4">D11</strain>
    </source>
</reference>
<proteinExistence type="predicted"/>
<evidence type="ECO:0000256" key="2">
    <source>
        <dbReference type="ARBA" id="ARBA00022679"/>
    </source>
</evidence>
<dbReference type="InterPro" id="IPR002201">
    <property type="entry name" value="Glyco_trans_9"/>
</dbReference>
<evidence type="ECO:0000313" key="3">
    <source>
        <dbReference type="EMBL" id="EFD80790.2"/>
    </source>
</evidence>
<gene>
    <name evidence="3" type="ORF">PSAG_00825</name>
</gene>
<dbReference type="PANTHER" id="PTHR30160">
    <property type="entry name" value="TETRAACYLDISACCHARIDE 4'-KINASE-RELATED"/>
    <property type="match status" value="1"/>
</dbReference>
<keyword evidence="1" id="KW-0328">Glycosyltransferase</keyword>
<dbReference type="SUPFAM" id="SSF53756">
    <property type="entry name" value="UDP-Glycosyltransferase/glycogen phosphorylase"/>
    <property type="match status" value="1"/>
</dbReference>
<evidence type="ECO:0000313" key="4">
    <source>
        <dbReference type="Proteomes" id="UP000004650"/>
    </source>
</evidence>
<comment type="caution">
    <text evidence="3">The sequence shown here is derived from an EMBL/GenBank/DDBJ whole genome shotgun (WGS) entry which is preliminary data.</text>
</comment>
<accession>D6BF43</accession>
<dbReference type="CDD" id="cd03789">
    <property type="entry name" value="GT9_LPS_heptosyltransferase"/>
    <property type="match status" value="1"/>
</dbReference>
<protein>
    <submittedName>
        <fullName evidence="3">ADP-heptose:LPS heptosyltransferase II</fullName>
    </submittedName>
</protein>
<dbReference type="GO" id="GO:0008713">
    <property type="term" value="F:ADP-heptose-lipopolysaccharide heptosyltransferase activity"/>
    <property type="evidence" value="ECO:0007669"/>
    <property type="project" value="TreeGrafter"/>
</dbReference>
<dbReference type="PANTHER" id="PTHR30160:SF7">
    <property type="entry name" value="ADP-HEPTOSE--LPS HEPTOSYLTRANSFERASE 2"/>
    <property type="match status" value="1"/>
</dbReference>
<name>D6BF43_9FUSO</name>
<reference evidence="3 4" key="2">
    <citation type="submission" date="2013-10" db="EMBL/GenBank/DDBJ databases">
        <title>The Genome Sequence of Fusobacterium nucleatum subsp. animalis D11.</title>
        <authorList>
            <consortium name="The Broad Institute Genomics Platform"/>
            <person name="Earl A."/>
            <person name="Ward D."/>
            <person name="Feldgarden M."/>
            <person name="Gevers D."/>
            <person name="Kostic A."/>
            <person name="Garrett W."/>
            <person name="Young S.K."/>
            <person name="Zeng Q."/>
            <person name="Gargeya S."/>
            <person name="Fitzgerald M."/>
            <person name="Abouelleil A."/>
            <person name="Alvarado L."/>
            <person name="Berlin A.M."/>
            <person name="Chapman S.B."/>
            <person name="Gainer-Dewar J."/>
            <person name="Goldberg J."/>
            <person name="Gnerre S."/>
            <person name="Griggs A."/>
            <person name="Gujja S."/>
            <person name="Hansen M."/>
            <person name="Howarth C."/>
            <person name="Imamovic A."/>
            <person name="Ireland A."/>
            <person name="Larimer J."/>
            <person name="McCowan C."/>
            <person name="Murphy C."/>
            <person name="Pearson M."/>
            <person name="Poon T.W."/>
            <person name="Priest M."/>
            <person name="Roberts A."/>
            <person name="Saif S."/>
            <person name="Shea T."/>
            <person name="Sykes S."/>
            <person name="Wortman J."/>
            <person name="Nusbaum C."/>
            <person name="Birren B."/>
        </authorList>
    </citation>
    <scope>NUCLEOTIDE SEQUENCE [LARGE SCALE GENOMIC DNA]</scope>
    <source>
        <strain evidence="3 4">D11</strain>
    </source>
</reference>